<dbReference type="OrthoDB" id="66249at2"/>
<evidence type="ECO:0000256" key="1">
    <source>
        <dbReference type="ARBA" id="ARBA00023015"/>
    </source>
</evidence>
<evidence type="ECO:0000256" key="2">
    <source>
        <dbReference type="ARBA" id="ARBA00023125"/>
    </source>
</evidence>
<evidence type="ECO:0000256" key="3">
    <source>
        <dbReference type="ARBA" id="ARBA00023163"/>
    </source>
</evidence>
<dbReference type="Pfam" id="PF01037">
    <property type="entry name" value="AsnC_trans_reg"/>
    <property type="match status" value="1"/>
</dbReference>
<dbReference type="Proteomes" id="UP000294614">
    <property type="component" value="Unassembled WGS sequence"/>
</dbReference>
<keyword evidence="1" id="KW-0805">Transcription regulation</keyword>
<keyword evidence="2" id="KW-0238">DNA-binding</keyword>
<name>A0A4R1KCB5_9BACT</name>
<dbReference type="Gene3D" id="1.10.10.10">
    <property type="entry name" value="Winged helix-like DNA-binding domain superfamily/Winged helix DNA-binding domain"/>
    <property type="match status" value="1"/>
</dbReference>
<dbReference type="PANTHER" id="PTHR30154:SF34">
    <property type="entry name" value="TRANSCRIPTIONAL REGULATOR AZLB"/>
    <property type="match status" value="1"/>
</dbReference>
<protein>
    <submittedName>
        <fullName evidence="5">Lrp/AsnC family leucine-responsive transcriptional regulator</fullName>
    </submittedName>
</protein>
<proteinExistence type="predicted"/>
<comment type="caution">
    <text evidence="5">The sequence shown here is derived from an EMBL/GenBank/DDBJ whole genome shotgun (WGS) entry which is preliminary data.</text>
</comment>
<reference evidence="5 6" key="1">
    <citation type="submission" date="2019-03" db="EMBL/GenBank/DDBJ databases">
        <title>Genomic Encyclopedia of Type Strains, Phase IV (KMG-IV): sequencing the most valuable type-strain genomes for metagenomic binning, comparative biology and taxonomic classification.</title>
        <authorList>
            <person name="Goeker M."/>
        </authorList>
    </citation>
    <scope>NUCLEOTIDE SEQUENCE [LARGE SCALE GENOMIC DNA]</scope>
    <source>
        <strain evidence="5 6">DSM 24984</strain>
    </source>
</reference>
<dbReference type="SUPFAM" id="SSF46785">
    <property type="entry name" value="Winged helix' DNA-binding domain"/>
    <property type="match status" value="1"/>
</dbReference>
<evidence type="ECO:0000313" key="6">
    <source>
        <dbReference type="Proteomes" id="UP000294614"/>
    </source>
</evidence>
<evidence type="ECO:0000313" key="5">
    <source>
        <dbReference type="EMBL" id="TCK62162.1"/>
    </source>
</evidence>
<dbReference type="InterPro" id="IPR036390">
    <property type="entry name" value="WH_DNA-bd_sf"/>
</dbReference>
<organism evidence="5 6">
    <name type="scientific">Seleniivibrio woodruffii</name>
    <dbReference type="NCBI Taxonomy" id="1078050"/>
    <lineage>
        <taxon>Bacteria</taxon>
        <taxon>Pseudomonadati</taxon>
        <taxon>Deferribacterota</taxon>
        <taxon>Deferribacteres</taxon>
        <taxon>Deferribacterales</taxon>
        <taxon>Geovibrionaceae</taxon>
        <taxon>Seleniivibrio</taxon>
    </lineage>
</organism>
<dbReference type="InterPro" id="IPR019888">
    <property type="entry name" value="Tscrpt_reg_AsnC-like"/>
</dbReference>
<gene>
    <name evidence="5" type="ORF">C8D98_0676</name>
</gene>
<dbReference type="InterPro" id="IPR036388">
    <property type="entry name" value="WH-like_DNA-bd_sf"/>
</dbReference>
<evidence type="ECO:0000259" key="4">
    <source>
        <dbReference type="PROSITE" id="PS50956"/>
    </source>
</evidence>
<sequence>MRQHNIDEVDKLILNMLVKNARTSYADMAKAADMKSPSVIDRIKKLESQGIIRNYTVDIDYKQLGYDVIAFIGISIDNAKHIDDFEITIKDLDEDILGCHHVTGDFTFLLHVVTKNTDTLSKLIKKIRNVQGVDKTNTILVFSTKLDKKRPV</sequence>
<dbReference type="Gene3D" id="3.30.70.920">
    <property type="match status" value="1"/>
</dbReference>
<dbReference type="PROSITE" id="PS50956">
    <property type="entry name" value="HTH_ASNC_2"/>
    <property type="match status" value="1"/>
</dbReference>
<keyword evidence="6" id="KW-1185">Reference proteome</keyword>
<dbReference type="RefSeq" id="WP_132872011.1">
    <property type="nucleotide sequence ID" value="NZ_JAJUHT010000018.1"/>
</dbReference>
<dbReference type="PRINTS" id="PR00033">
    <property type="entry name" value="HTHASNC"/>
</dbReference>
<dbReference type="AlphaFoldDB" id="A0A4R1KCB5"/>
<dbReference type="GO" id="GO:0043200">
    <property type="term" value="P:response to amino acid"/>
    <property type="evidence" value="ECO:0007669"/>
    <property type="project" value="TreeGrafter"/>
</dbReference>
<dbReference type="GO" id="GO:0005829">
    <property type="term" value="C:cytosol"/>
    <property type="evidence" value="ECO:0007669"/>
    <property type="project" value="TreeGrafter"/>
</dbReference>
<dbReference type="InterPro" id="IPR000485">
    <property type="entry name" value="AsnC-type_HTH_dom"/>
</dbReference>
<dbReference type="InterPro" id="IPR019887">
    <property type="entry name" value="Tscrpt_reg_AsnC/Lrp_C"/>
</dbReference>
<dbReference type="EMBL" id="SMGG01000003">
    <property type="protein sequence ID" value="TCK62162.1"/>
    <property type="molecule type" value="Genomic_DNA"/>
</dbReference>
<dbReference type="SUPFAM" id="SSF54909">
    <property type="entry name" value="Dimeric alpha+beta barrel"/>
    <property type="match status" value="1"/>
</dbReference>
<dbReference type="Pfam" id="PF13412">
    <property type="entry name" value="HTH_24"/>
    <property type="match status" value="1"/>
</dbReference>
<dbReference type="SMART" id="SM00344">
    <property type="entry name" value="HTH_ASNC"/>
    <property type="match status" value="1"/>
</dbReference>
<keyword evidence="3" id="KW-0804">Transcription</keyword>
<accession>A0A4R1KCB5</accession>
<dbReference type="InterPro" id="IPR011008">
    <property type="entry name" value="Dimeric_a/b-barrel"/>
</dbReference>
<dbReference type="GO" id="GO:0043565">
    <property type="term" value="F:sequence-specific DNA binding"/>
    <property type="evidence" value="ECO:0007669"/>
    <property type="project" value="InterPro"/>
</dbReference>
<dbReference type="PANTHER" id="PTHR30154">
    <property type="entry name" value="LEUCINE-RESPONSIVE REGULATORY PROTEIN"/>
    <property type="match status" value="1"/>
</dbReference>
<feature type="domain" description="HTH asnC-type" evidence="4">
    <location>
        <begin position="6"/>
        <end position="67"/>
    </location>
</feature>